<comment type="subcellular location">
    <subcellularLocation>
        <location evidence="2">Cell membrane</location>
    </subcellularLocation>
</comment>
<evidence type="ECO:0000313" key="15">
    <source>
        <dbReference type="Proteomes" id="UP000196878"/>
    </source>
</evidence>
<dbReference type="GO" id="GO:0000155">
    <property type="term" value="F:phosphorelay sensor kinase activity"/>
    <property type="evidence" value="ECO:0007669"/>
    <property type="project" value="InterPro"/>
</dbReference>
<dbReference type="PRINTS" id="PR00344">
    <property type="entry name" value="BCTRLSENSOR"/>
</dbReference>
<proteinExistence type="predicted"/>
<dbReference type="PROSITE" id="PS50109">
    <property type="entry name" value="HIS_KIN"/>
    <property type="match status" value="1"/>
</dbReference>
<feature type="domain" description="Histidine kinase" evidence="12">
    <location>
        <begin position="123"/>
        <end position="347"/>
    </location>
</feature>
<dbReference type="PANTHER" id="PTHR45453">
    <property type="entry name" value="PHOSPHATE REGULON SENSOR PROTEIN PHOR"/>
    <property type="match status" value="1"/>
</dbReference>
<dbReference type="SUPFAM" id="SSF47384">
    <property type="entry name" value="Homodimeric domain of signal transducing histidine kinase"/>
    <property type="match status" value="1"/>
</dbReference>
<dbReference type="InterPro" id="IPR035965">
    <property type="entry name" value="PAS-like_dom_sf"/>
</dbReference>
<dbReference type="GO" id="GO:0016036">
    <property type="term" value="P:cellular response to phosphate starvation"/>
    <property type="evidence" value="ECO:0007669"/>
    <property type="project" value="TreeGrafter"/>
</dbReference>
<protein>
    <recommendedName>
        <fullName evidence="3">histidine kinase</fullName>
        <ecNumber evidence="3">2.7.13.3</ecNumber>
    </recommendedName>
</protein>
<keyword evidence="8 14" id="KW-0418">Kinase</keyword>
<dbReference type="GO" id="GO:0005524">
    <property type="term" value="F:ATP binding"/>
    <property type="evidence" value="ECO:0007669"/>
    <property type="project" value="UniProtKB-KW"/>
</dbReference>
<evidence type="ECO:0000256" key="9">
    <source>
        <dbReference type="ARBA" id="ARBA00022840"/>
    </source>
</evidence>
<dbReference type="Gene3D" id="3.30.565.10">
    <property type="entry name" value="Histidine kinase-like ATPase, C-terminal domain"/>
    <property type="match status" value="1"/>
</dbReference>
<dbReference type="InterPro" id="IPR000014">
    <property type="entry name" value="PAS"/>
</dbReference>
<dbReference type="InterPro" id="IPR003661">
    <property type="entry name" value="HisK_dim/P_dom"/>
</dbReference>
<keyword evidence="15" id="KW-1185">Reference proteome</keyword>
<dbReference type="FunFam" id="1.10.287.130:FF:000008">
    <property type="entry name" value="Two-component sensor histidine kinase"/>
    <property type="match status" value="1"/>
</dbReference>
<feature type="domain" description="PAS" evidence="13">
    <location>
        <begin position="6"/>
        <end position="46"/>
    </location>
</feature>
<keyword evidence="6" id="KW-0808">Transferase</keyword>
<evidence type="ECO:0000256" key="6">
    <source>
        <dbReference type="ARBA" id="ARBA00022679"/>
    </source>
</evidence>
<reference evidence="14 15" key="1">
    <citation type="submission" date="2016-12" db="EMBL/GenBank/DDBJ databases">
        <title>Comparison of Traditional DNA-DNA Hybridization with In Silico Genomic Analysis.</title>
        <authorList>
            <person name="Nicholson A.C."/>
            <person name="Humrighouse B.W."/>
            <person name="Graziano J."/>
            <person name="Lasker B."/>
            <person name="Whitney A.M."/>
            <person name="Mcquiston J.R."/>
        </authorList>
    </citation>
    <scope>NUCLEOTIDE SEQUENCE [LARGE SCALE GENOMIC DNA]</scope>
    <source>
        <strain evidence="14 15">H2240</strain>
    </source>
</reference>
<keyword evidence="10" id="KW-0902">Two-component regulatory system</keyword>
<dbReference type="InterPro" id="IPR036097">
    <property type="entry name" value="HisK_dim/P_sf"/>
</dbReference>
<evidence type="ECO:0000256" key="7">
    <source>
        <dbReference type="ARBA" id="ARBA00022741"/>
    </source>
</evidence>
<dbReference type="InterPro" id="IPR005467">
    <property type="entry name" value="His_kinase_dom"/>
</dbReference>
<accession>A0A212ACB7</accession>
<organism evidence="14 15">
    <name type="scientific">Haematobacter genomosp. 1</name>
    <dbReference type="NCBI Taxonomy" id="366618"/>
    <lineage>
        <taxon>Bacteria</taxon>
        <taxon>Pseudomonadati</taxon>
        <taxon>Pseudomonadota</taxon>
        <taxon>Alphaproteobacteria</taxon>
        <taxon>Rhodobacterales</taxon>
        <taxon>Paracoccaceae</taxon>
        <taxon>Haematobacter</taxon>
    </lineage>
</organism>
<dbReference type="InterPro" id="IPR003594">
    <property type="entry name" value="HATPase_dom"/>
</dbReference>
<dbReference type="RefSeq" id="WP_088215187.1">
    <property type="nucleotide sequence ID" value="NZ_NIPW01000011.1"/>
</dbReference>
<keyword evidence="4" id="KW-1003">Cell membrane</keyword>
<dbReference type="CDD" id="cd00082">
    <property type="entry name" value="HisKA"/>
    <property type="match status" value="1"/>
</dbReference>
<evidence type="ECO:0000256" key="3">
    <source>
        <dbReference type="ARBA" id="ARBA00012438"/>
    </source>
</evidence>
<dbReference type="Proteomes" id="UP000196878">
    <property type="component" value="Unassembled WGS sequence"/>
</dbReference>
<dbReference type="EMBL" id="NIPW01000011">
    <property type="protein sequence ID" value="OWJ78530.1"/>
    <property type="molecule type" value="Genomic_DNA"/>
</dbReference>
<keyword evidence="9" id="KW-0067">ATP-binding</keyword>
<gene>
    <name evidence="14" type="ORF">CDV49_08895</name>
</gene>
<keyword evidence="7" id="KW-0547">Nucleotide-binding</keyword>
<dbReference type="SMART" id="SM00387">
    <property type="entry name" value="HATPase_c"/>
    <property type="match status" value="1"/>
</dbReference>
<dbReference type="EC" id="2.7.13.3" evidence="3"/>
<dbReference type="AlphaFoldDB" id="A0A212ACB7"/>
<evidence type="ECO:0000256" key="11">
    <source>
        <dbReference type="ARBA" id="ARBA00023136"/>
    </source>
</evidence>
<dbReference type="GO" id="GO:0004721">
    <property type="term" value="F:phosphoprotein phosphatase activity"/>
    <property type="evidence" value="ECO:0007669"/>
    <property type="project" value="TreeGrafter"/>
</dbReference>
<keyword evidence="11" id="KW-0472">Membrane</keyword>
<evidence type="ECO:0000256" key="4">
    <source>
        <dbReference type="ARBA" id="ARBA00022475"/>
    </source>
</evidence>
<dbReference type="GO" id="GO:0005886">
    <property type="term" value="C:plasma membrane"/>
    <property type="evidence" value="ECO:0007669"/>
    <property type="project" value="UniProtKB-SubCell"/>
</dbReference>
<dbReference type="PANTHER" id="PTHR45453:SF1">
    <property type="entry name" value="PHOSPHATE REGULON SENSOR PROTEIN PHOR"/>
    <property type="match status" value="1"/>
</dbReference>
<sequence length="353" mass="38546">MSSATADEALKSLVAGVPIPLLLIDEADRILATNDAAVRLFGLAVEARHYLTVIRQPAVTSCIEATRRTGRETQGRMLIAGPSLDRSFRVVTTPVLDRRVLVSLEEITDVEQASRIRRDFVANVSHEMRTPLTALLGFIETLRGAARDDAAARERFLSIMAREAERMNRLVADLLSLTRVESEERVRPTAPVDLAALVRSAAASLRPVAEAAGAEIELTGAAEPLTAPGDADQLTQVLTNLIENALKYGGPGRVTVALSGQSRDPVLKRPVARIDVIDRGEGIDDLHLPRLTERFYRVDSHRSREKGGTGLGLAIVKHIVNRHRGRLKIESRKGEGSRFTVLLPRSDSMEPES</sequence>
<keyword evidence="5" id="KW-0597">Phosphoprotein</keyword>
<evidence type="ECO:0000259" key="13">
    <source>
        <dbReference type="PROSITE" id="PS50112"/>
    </source>
</evidence>
<dbReference type="SUPFAM" id="SSF55785">
    <property type="entry name" value="PYP-like sensor domain (PAS domain)"/>
    <property type="match status" value="1"/>
</dbReference>
<evidence type="ECO:0000256" key="5">
    <source>
        <dbReference type="ARBA" id="ARBA00022553"/>
    </source>
</evidence>
<dbReference type="InterPro" id="IPR036890">
    <property type="entry name" value="HATPase_C_sf"/>
</dbReference>
<comment type="caution">
    <text evidence="14">The sequence shown here is derived from an EMBL/GenBank/DDBJ whole genome shotgun (WGS) entry which is preliminary data.</text>
</comment>
<evidence type="ECO:0000256" key="8">
    <source>
        <dbReference type="ARBA" id="ARBA00022777"/>
    </source>
</evidence>
<dbReference type="FunFam" id="3.30.565.10:FF:000006">
    <property type="entry name" value="Sensor histidine kinase WalK"/>
    <property type="match status" value="1"/>
</dbReference>
<dbReference type="Gene3D" id="3.30.450.20">
    <property type="entry name" value="PAS domain"/>
    <property type="match status" value="1"/>
</dbReference>
<comment type="catalytic activity">
    <reaction evidence="1">
        <text>ATP + protein L-histidine = ADP + protein N-phospho-L-histidine.</text>
        <dbReference type="EC" id="2.7.13.3"/>
    </reaction>
</comment>
<dbReference type="Pfam" id="PF00512">
    <property type="entry name" value="HisKA"/>
    <property type="match status" value="1"/>
</dbReference>
<evidence type="ECO:0000256" key="1">
    <source>
        <dbReference type="ARBA" id="ARBA00000085"/>
    </source>
</evidence>
<dbReference type="Pfam" id="PF02518">
    <property type="entry name" value="HATPase_c"/>
    <property type="match status" value="1"/>
</dbReference>
<dbReference type="OrthoDB" id="9813151at2"/>
<dbReference type="SUPFAM" id="SSF55874">
    <property type="entry name" value="ATPase domain of HSP90 chaperone/DNA topoisomerase II/histidine kinase"/>
    <property type="match status" value="1"/>
</dbReference>
<name>A0A212ACB7_9RHOB</name>
<dbReference type="SMART" id="SM00388">
    <property type="entry name" value="HisKA"/>
    <property type="match status" value="1"/>
</dbReference>
<dbReference type="Gene3D" id="1.10.287.130">
    <property type="match status" value="1"/>
</dbReference>
<evidence type="ECO:0000313" key="14">
    <source>
        <dbReference type="EMBL" id="OWJ78530.1"/>
    </source>
</evidence>
<dbReference type="PROSITE" id="PS50112">
    <property type="entry name" value="PAS"/>
    <property type="match status" value="1"/>
</dbReference>
<dbReference type="InterPro" id="IPR050351">
    <property type="entry name" value="BphY/WalK/GraS-like"/>
</dbReference>
<evidence type="ECO:0000256" key="2">
    <source>
        <dbReference type="ARBA" id="ARBA00004236"/>
    </source>
</evidence>
<evidence type="ECO:0000256" key="10">
    <source>
        <dbReference type="ARBA" id="ARBA00023012"/>
    </source>
</evidence>
<dbReference type="InterPro" id="IPR004358">
    <property type="entry name" value="Sig_transdc_His_kin-like_C"/>
</dbReference>
<evidence type="ECO:0000259" key="12">
    <source>
        <dbReference type="PROSITE" id="PS50109"/>
    </source>
</evidence>